<keyword evidence="1" id="KW-0812">Transmembrane</keyword>
<keyword evidence="1" id="KW-1133">Transmembrane helix</keyword>
<evidence type="ECO:0000313" key="3">
    <source>
        <dbReference type="Proteomes" id="UP000248724"/>
    </source>
</evidence>
<feature type="transmembrane region" description="Helical" evidence="1">
    <location>
        <begin position="21"/>
        <end position="46"/>
    </location>
</feature>
<name>A0A2W5ZET5_9BACT</name>
<accession>A0A2W5ZET5</accession>
<dbReference type="EMBL" id="QHBU01000109">
    <property type="protein sequence ID" value="PZR81505.1"/>
    <property type="molecule type" value="Genomic_DNA"/>
</dbReference>
<evidence type="ECO:0008006" key="4">
    <source>
        <dbReference type="Google" id="ProtNLM"/>
    </source>
</evidence>
<feature type="transmembrane region" description="Helical" evidence="1">
    <location>
        <begin position="85"/>
        <end position="103"/>
    </location>
</feature>
<dbReference type="Proteomes" id="UP000248724">
    <property type="component" value="Unassembled WGS sequence"/>
</dbReference>
<comment type="caution">
    <text evidence="2">The sequence shown here is derived from an EMBL/GenBank/DDBJ whole genome shotgun (WGS) entry which is preliminary data.</text>
</comment>
<feature type="transmembrane region" description="Helical" evidence="1">
    <location>
        <begin position="109"/>
        <end position="128"/>
    </location>
</feature>
<dbReference type="AlphaFoldDB" id="A0A2W5ZET5"/>
<gene>
    <name evidence="2" type="ORF">DLM65_05690</name>
</gene>
<reference evidence="2 3" key="1">
    <citation type="journal article" date="2017" name="Nature">
        <title>Atmospheric trace gases support primary production in Antarctic desert surface soil.</title>
        <authorList>
            <person name="Ji M."/>
            <person name="Greening C."/>
            <person name="Vanwonterghem I."/>
            <person name="Carere C.R."/>
            <person name="Bay S.K."/>
            <person name="Steen J.A."/>
            <person name="Montgomery K."/>
            <person name="Lines T."/>
            <person name="Beardall J."/>
            <person name="van Dorst J."/>
            <person name="Snape I."/>
            <person name="Stott M.B."/>
            <person name="Hugenholtz P."/>
            <person name="Ferrari B.C."/>
        </authorList>
    </citation>
    <scope>NUCLEOTIDE SEQUENCE [LARGE SCALE GENOMIC DNA]</scope>
    <source>
        <strain evidence="2">RRmetagenome_bin12</strain>
    </source>
</reference>
<keyword evidence="1" id="KW-0472">Membrane</keyword>
<protein>
    <recommendedName>
        <fullName evidence="4">DUF2127 domain-containing protein</fullName>
    </recommendedName>
</protein>
<organism evidence="2 3">
    <name type="scientific">Candidatus Aeolococcus gillhamiae</name>
    <dbReference type="NCBI Taxonomy" id="3127015"/>
    <lineage>
        <taxon>Bacteria</taxon>
        <taxon>Bacillati</taxon>
        <taxon>Candidatus Dormiibacterota</taxon>
        <taxon>Candidatus Dormibacteria</taxon>
        <taxon>Candidatus Aeolococcales</taxon>
        <taxon>Candidatus Aeolococcaceae</taxon>
        <taxon>Candidatus Aeolococcus</taxon>
    </lineage>
</organism>
<evidence type="ECO:0000256" key="1">
    <source>
        <dbReference type="SAM" id="Phobius"/>
    </source>
</evidence>
<proteinExistence type="predicted"/>
<feature type="transmembrane region" description="Helical" evidence="1">
    <location>
        <begin position="58"/>
        <end position="78"/>
    </location>
</feature>
<evidence type="ECO:0000313" key="2">
    <source>
        <dbReference type="EMBL" id="PZR81505.1"/>
    </source>
</evidence>
<sequence length="141" mass="14885">MAFSFSGRNLPTVLRVCRAVVWAQTVYTFFAGIFVVLTALLLGGSLPFHDGTVSGGGAAMLGLVYVTAALVLGWLGVALGRRAPWARTGIVVVEVFLAVILVYRAFDLSVATAINVAFCAAIVVLLFIPETQRVLEGTPQA</sequence>